<evidence type="ECO:0000313" key="1">
    <source>
        <dbReference type="EMBL" id="KIK33771.1"/>
    </source>
</evidence>
<reference evidence="2" key="2">
    <citation type="submission" date="2015-01" db="EMBL/GenBank/DDBJ databases">
        <title>Evolutionary Origins and Diversification of the Mycorrhizal Mutualists.</title>
        <authorList>
            <consortium name="DOE Joint Genome Institute"/>
            <consortium name="Mycorrhizal Genomics Consortium"/>
            <person name="Kohler A."/>
            <person name="Kuo A."/>
            <person name="Nagy L.G."/>
            <person name="Floudas D."/>
            <person name="Copeland A."/>
            <person name="Barry K.W."/>
            <person name="Cichocki N."/>
            <person name="Veneault-Fourrey C."/>
            <person name="LaButti K."/>
            <person name="Lindquist E.A."/>
            <person name="Lipzen A."/>
            <person name="Lundell T."/>
            <person name="Morin E."/>
            <person name="Murat C."/>
            <person name="Riley R."/>
            <person name="Ohm R."/>
            <person name="Sun H."/>
            <person name="Tunlid A."/>
            <person name="Henrissat B."/>
            <person name="Grigoriev I.V."/>
            <person name="Hibbett D.S."/>
            <person name="Martin F."/>
        </authorList>
    </citation>
    <scope>NUCLEOTIDE SEQUENCE [LARGE SCALE GENOMIC DNA]</scope>
    <source>
        <strain evidence="2">UH-Slu-Lm8-n1</strain>
    </source>
</reference>
<evidence type="ECO:0000313" key="2">
    <source>
        <dbReference type="Proteomes" id="UP000054485"/>
    </source>
</evidence>
<dbReference type="OrthoDB" id="2665876at2759"/>
<dbReference type="STRING" id="930992.A0A0C9ZWG5"/>
<accession>A0A0C9ZWG5</accession>
<dbReference type="HOGENOM" id="CLU_092523_0_0_1"/>
<name>A0A0C9ZWG5_9AGAM</name>
<protein>
    <recommendedName>
        <fullName evidence="3">DNA/RNA polymerase</fullName>
    </recommendedName>
</protein>
<sequence>YVHLTSTSSVFSQANIAAFNASYRYDAIRHALVYKPVAKKVRSVSAITPPEYRVVRELPPDPLKGIAPLPTHPPDFVPGVRFTQARADKLDIDPAKWLWPEEAKLVRWLILTHELAFAWEASERGRLDERYFPPYKIPTVPHAPWSQRNIPVPPSTIGEVTRIIKEKIASGVYEPSTAAYRSRWFCVVKKDGKSLRLV</sequence>
<dbReference type="Proteomes" id="UP000054485">
    <property type="component" value="Unassembled WGS sequence"/>
</dbReference>
<gene>
    <name evidence="1" type="ORF">CY34DRAFT_61589</name>
</gene>
<feature type="non-terminal residue" evidence="1">
    <location>
        <position position="1"/>
    </location>
</feature>
<evidence type="ECO:0008006" key="3">
    <source>
        <dbReference type="Google" id="ProtNLM"/>
    </source>
</evidence>
<reference evidence="1 2" key="1">
    <citation type="submission" date="2014-04" db="EMBL/GenBank/DDBJ databases">
        <authorList>
            <consortium name="DOE Joint Genome Institute"/>
            <person name="Kuo A."/>
            <person name="Ruytinx J."/>
            <person name="Rineau F."/>
            <person name="Colpaert J."/>
            <person name="Kohler A."/>
            <person name="Nagy L.G."/>
            <person name="Floudas D."/>
            <person name="Copeland A."/>
            <person name="Barry K.W."/>
            <person name="Cichocki N."/>
            <person name="Veneault-Fourrey C."/>
            <person name="LaButti K."/>
            <person name="Lindquist E.A."/>
            <person name="Lipzen A."/>
            <person name="Lundell T."/>
            <person name="Morin E."/>
            <person name="Murat C."/>
            <person name="Sun H."/>
            <person name="Tunlid A."/>
            <person name="Henrissat B."/>
            <person name="Grigoriev I.V."/>
            <person name="Hibbett D.S."/>
            <person name="Martin F."/>
            <person name="Nordberg H.P."/>
            <person name="Cantor M.N."/>
            <person name="Hua S.X."/>
        </authorList>
    </citation>
    <scope>NUCLEOTIDE SEQUENCE [LARGE SCALE GENOMIC DNA]</scope>
    <source>
        <strain evidence="1 2">UH-Slu-Lm8-n1</strain>
    </source>
</reference>
<dbReference type="SUPFAM" id="SSF56672">
    <property type="entry name" value="DNA/RNA polymerases"/>
    <property type="match status" value="1"/>
</dbReference>
<dbReference type="InterPro" id="IPR043502">
    <property type="entry name" value="DNA/RNA_pol_sf"/>
</dbReference>
<dbReference type="InParanoid" id="A0A0C9ZWG5"/>
<keyword evidence="2" id="KW-1185">Reference proteome</keyword>
<dbReference type="Gene3D" id="3.10.10.10">
    <property type="entry name" value="HIV Type 1 Reverse Transcriptase, subunit A, domain 1"/>
    <property type="match status" value="1"/>
</dbReference>
<dbReference type="EMBL" id="KN835872">
    <property type="protein sequence ID" value="KIK33771.1"/>
    <property type="molecule type" value="Genomic_DNA"/>
</dbReference>
<organism evidence="1 2">
    <name type="scientific">Suillus luteus UH-Slu-Lm8-n1</name>
    <dbReference type="NCBI Taxonomy" id="930992"/>
    <lineage>
        <taxon>Eukaryota</taxon>
        <taxon>Fungi</taxon>
        <taxon>Dikarya</taxon>
        <taxon>Basidiomycota</taxon>
        <taxon>Agaricomycotina</taxon>
        <taxon>Agaricomycetes</taxon>
        <taxon>Agaricomycetidae</taxon>
        <taxon>Boletales</taxon>
        <taxon>Suillineae</taxon>
        <taxon>Suillaceae</taxon>
        <taxon>Suillus</taxon>
    </lineage>
</organism>
<feature type="non-terminal residue" evidence="1">
    <location>
        <position position="198"/>
    </location>
</feature>
<proteinExistence type="predicted"/>
<dbReference type="AlphaFoldDB" id="A0A0C9ZWG5"/>